<keyword evidence="2" id="KW-0812">Transmembrane</keyword>
<feature type="transmembrane region" description="Helical" evidence="2">
    <location>
        <begin position="179"/>
        <end position="201"/>
    </location>
</feature>
<evidence type="ECO:0000313" key="3">
    <source>
        <dbReference type="EMBL" id="MEJ6400128.1"/>
    </source>
</evidence>
<feature type="transmembrane region" description="Helical" evidence="2">
    <location>
        <begin position="207"/>
        <end position="228"/>
    </location>
</feature>
<reference evidence="3 4" key="1">
    <citation type="submission" date="2023-10" db="EMBL/GenBank/DDBJ databases">
        <title>Nicoliella lavandulae sp. nov. isolated from Lavandula angustifolia flowers.</title>
        <authorList>
            <person name="Alcantara C."/>
            <person name="Zuniga M."/>
            <person name="Landete J.M."/>
            <person name="Monedero V."/>
        </authorList>
    </citation>
    <scope>NUCLEOTIDE SEQUENCE [LARGE SCALE GENOMIC DNA]</scope>
    <source>
        <strain evidence="3 4">Es01</strain>
    </source>
</reference>
<evidence type="ECO:0000313" key="4">
    <source>
        <dbReference type="Proteomes" id="UP001370590"/>
    </source>
</evidence>
<dbReference type="PIRSF" id="PIRSF033111">
    <property type="entry name" value="UCP033111"/>
    <property type="match status" value="1"/>
</dbReference>
<evidence type="ECO:0000256" key="1">
    <source>
        <dbReference type="SAM" id="MobiDB-lite"/>
    </source>
</evidence>
<dbReference type="Pfam" id="PF06570">
    <property type="entry name" value="DUF1129"/>
    <property type="match status" value="1"/>
</dbReference>
<dbReference type="Proteomes" id="UP001370590">
    <property type="component" value="Unassembled WGS sequence"/>
</dbReference>
<name>A0ABU8SJQ4_9LACO</name>
<keyword evidence="4" id="KW-1185">Reference proteome</keyword>
<sequence>MSNENRKRNAAAAAQQKRSAAKIEERNAFDDMGLTKRNAEYMFRFKQQLDQLNLTAEKKRETVDSMVKELVDNQKSGATARNLYGTVEERIESIKNPPRQKEPILANYWPNAVYNFFVFFALFMVLYGITFMISKPATGQENSAGLVAVLIASALTGAGMPIITRLFDVNVIHTHKWYTRALLMIGMFIVWIAVFYSTALIPTAINPILPAVVDIILAVLSFAASFWIKSKYTITTGLFMARNRVTKK</sequence>
<accession>A0ABU8SJQ4</accession>
<organism evidence="3 4">
    <name type="scientific">Nicoliella lavandulae</name>
    <dbReference type="NCBI Taxonomy" id="3082954"/>
    <lineage>
        <taxon>Bacteria</taxon>
        <taxon>Bacillati</taxon>
        <taxon>Bacillota</taxon>
        <taxon>Bacilli</taxon>
        <taxon>Lactobacillales</taxon>
        <taxon>Lactobacillaceae</taxon>
        <taxon>Nicoliella</taxon>
    </lineage>
</organism>
<comment type="caution">
    <text evidence="3">The sequence shown here is derived from an EMBL/GenBank/DDBJ whole genome shotgun (WGS) entry which is preliminary data.</text>
</comment>
<gene>
    <name evidence="3" type="ORF">R4146_02895</name>
</gene>
<evidence type="ECO:0000256" key="2">
    <source>
        <dbReference type="SAM" id="Phobius"/>
    </source>
</evidence>
<feature type="transmembrane region" description="Helical" evidence="2">
    <location>
        <begin position="112"/>
        <end position="133"/>
    </location>
</feature>
<dbReference type="InterPro" id="IPR009214">
    <property type="entry name" value="DUF1129"/>
</dbReference>
<dbReference type="Gene3D" id="1.20.1250.20">
    <property type="entry name" value="MFS general substrate transporter like domains"/>
    <property type="match status" value="1"/>
</dbReference>
<protein>
    <submittedName>
        <fullName evidence="3">DUF1129 family protein</fullName>
    </submittedName>
</protein>
<feature type="region of interest" description="Disordered" evidence="1">
    <location>
        <begin position="1"/>
        <end position="22"/>
    </location>
</feature>
<dbReference type="EMBL" id="JAWMWH010000001">
    <property type="protein sequence ID" value="MEJ6400128.1"/>
    <property type="molecule type" value="Genomic_DNA"/>
</dbReference>
<keyword evidence="2" id="KW-0472">Membrane</keyword>
<dbReference type="RefSeq" id="WP_339959948.1">
    <property type="nucleotide sequence ID" value="NZ_JAWMWH010000001.1"/>
</dbReference>
<keyword evidence="2" id="KW-1133">Transmembrane helix</keyword>
<dbReference type="InterPro" id="IPR036259">
    <property type="entry name" value="MFS_trans_sf"/>
</dbReference>
<dbReference type="SUPFAM" id="SSF103473">
    <property type="entry name" value="MFS general substrate transporter"/>
    <property type="match status" value="1"/>
</dbReference>
<feature type="transmembrane region" description="Helical" evidence="2">
    <location>
        <begin position="145"/>
        <end position="167"/>
    </location>
</feature>
<proteinExistence type="predicted"/>